<evidence type="ECO:0000256" key="2">
    <source>
        <dbReference type="ARBA" id="ARBA00022803"/>
    </source>
</evidence>
<keyword evidence="5" id="KW-1185">Reference proteome</keyword>
<dbReference type="InterPro" id="IPR011990">
    <property type="entry name" value="TPR-like_helical_dom_sf"/>
</dbReference>
<dbReference type="PANTHER" id="PTHR44858:SF1">
    <property type="entry name" value="UDP-N-ACETYLGLUCOSAMINE--PEPTIDE N-ACETYLGLUCOSAMINYLTRANSFERASE SPINDLY-RELATED"/>
    <property type="match status" value="1"/>
</dbReference>
<dbReference type="InterPro" id="IPR019734">
    <property type="entry name" value="TPR_rpt"/>
</dbReference>
<dbReference type="Pfam" id="PF13181">
    <property type="entry name" value="TPR_8"/>
    <property type="match status" value="1"/>
</dbReference>
<accession>A0ABN6N4F3</accession>
<evidence type="ECO:0008006" key="6">
    <source>
        <dbReference type="Google" id="ProtNLM"/>
    </source>
</evidence>
<dbReference type="Gene3D" id="1.25.40.10">
    <property type="entry name" value="Tetratricopeptide repeat domain"/>
    <property type="match status" value="2"/>
</dbReference>
<proteinExistence type="predicted"/>
<protein>
    <recommendedName>
        <fullName evidence="6">Tetratricopeptide repeat protein</fullName>
    </recommendedName>
</protein>
<dbReference type="InterPro" id="IPR050498">
    <property type="entry name" value="Ycf3"/>
</dbReference>
<dbReference type="EMBL" id="AP025592">
    <property type="protein sequence ID" value="BDG08049.1"/>
    <property type="molecule type" value="Genomic_DNA"/>
</dbReference>
<feature type="repeat" description="TPR" evidence="3">
    <location>
        <begin position="202"/>
        <end position="235"/>
    </location>
</feature>
<evidence type="ECO:0000256" key="1">
    <source>
        <dbReference type="ARBA" id="ARBA00022737"/>
    </source>
</evidence>
<feature type="repeat" description="TPR" evidence="3">
    <location>
        <begin position="63"/>
        <end position="96"/>
    </location>
</feature>
<reference evidence="5" key="1">
    <citation type="journal article" date="2022" name="Int. J. Syst. Evol. Microbiol.">
        <title>Anaeromyxobacter oryzae sp. nov., Anaeromyxobacter diazotrophicus sp. nov. and Anaeromyxobacter paludicola sp. nov., isolated from paddy soils.</title>
        <authorList>
            <person name="Itoh H."/>
            <person name="Xu Z."/>
            <person name="Mise K."/>
            <person name="Masuda Y."/>
            <person name="Ushijima N."/>
            <person name="Hayakawa C."/>
            <person name="Shiratori Y."/>
            <person name="Senoo K."/>
        </authorList>
    </citation>
    <scope>NUCLEOTIDE SEQUENCE [LARGE SCALE GENOMIC DNA]</scope>
    <source>
        <strain evidence="5">Red630</strain>
    </source>
</reference>
<keyword evidence="1" id="KW-0677">Repeat</keyword>
<organism evidence="4 5">
    <name type="scientific">Anaeromyxobacter paludicola</name>
    <dbReference type="NCBI Taxonomy" id="2918171"/>
    <lineage>
        <taxon>Bacteria</taxon>
        <taxon>Pseudomonadati</taxon>
        <taxon>Myxococcota</taxon>
        <taxon>Myxococcia</taxon>
        <taxon>Myxococcales</taxon>
        <taxon>Cystobacterineae</taxon>
        <taxon>Anaeromyxobacteraceae</taxon>
        <taxon>Anaeromyxobacter</taxon>
    </lineage>
</organism>
<sequence>MNRLRRPLLLALLAAACSHAPSKQERDSSEIHNGLGLEALRNHRPQDAMREFDAALAANEALPEAHLGRGVAFELFGRTAEAEKEYRRAAELRPDYSEAHNDLGQLLARTGRPKEALAEFDAALGNMYYETPIYARKNRALVLYYQLDRKDEGFAEIRAAVAQNPRSCEALEALGGMQLDQGRTGDALETFERWARTCERDPGAWREMGLVHLRRGDAEKARNAFERCVELGGEGEMANDCRHRHDLLQ</sequence>
<name>A0ABN6N4F3_9BACT</name>
<evidence type="ECO:0000256" key="3">
    <source>
        <dbReference type="PROSITE-ProRule" id="PRU00339"/>
    </source>
</evidence>
<gene>
    <name evidence="4" type="ORF">AMPC_11620</name>
</gene>
<dbReference type="PROSITE" id="PS51257">
    <property type="entry name" value="PROKAR_LIPOPROTEIN"/>
    <property type="match status" value="1"/>
</dbReference>
<dbReference type="SMART" id="SM00028">
    <property type="entry name" value="TPR"/>
    <property type="match status" value="4"/>
</dbReference>
<dbReference type="PROSITE" id="PS50005">
    <property type="entry name" value="TPR"/>
    <property type="match status" value="2"/>
</dbReference>
<evidence type="ECO:0000313" key="5">
    <source>
        <dbReference type="Proteomes" id="UP001162734"/>
    </source>
</evidence>
<dbReference type="Proteomes" id="UP001162734">
    <property type="component" value="Chromosome"/>
</dbReference>
<dbReference type="Pfam" id="PF13432">
    <property type="entry name" value="TPR_16"/>
    <property type="match status" value="2"/>
</dbReference>
<dbReference type="RefSeq" id="WP_248345171.1">
    <property type="nucleotide sequence ID" value="NZ_AP025592.1"/>
</dbReference>
<evidence type="ECO:0000313" key="4">
    <source>
        <dbReference type="EMBL" id="BDG08049.1"/>
    </source>
</evidence>
<dbReference type="PANTHER" id="PTHR44858">
    <property type="entry name" value="TETRATRICOPEPTIDE REPEAT PROTEIN 6"/>
    <property type="match status" value="1"/>
</dbReference>
<dbReference type="SUPFAM" id="SSF48452">
    <property type="entry name" value="TPR-like"/>
    <property type="match status" value="1"/>
</dbReference>
<keyword evidence="2 3" id="KW-0802">TPR repeat</keyword>